<keyword evidence="2" id="KW-1185">Reference proteome</keyword>
<evidence type="ECO:0000313" key="1">
    <source>
        <dbReference type="EMBL" id="OPJ85638.1"/>
    </source>
</evidence>
<dbReference type="AlphaFoldDB" id="A0A1V4KMI8"/>
<protein>
    <recommendedName>
        <fullName evidence="3">Actin-like protein 6B</fullName>
    </recommendedName>
</protein>
<organism evidence="1 2">
    <name type="scientific">Patagioenas fasciata monilis</name>
    <dbReference type="NCBI Taxonomy" id="372326"/>
    <lineage>
        <taxon>Eukaryota</taxon>
        <taxon>Metazoa</taxon>
        <taxon>Chordata</taxon>
        <taxon>Craniata</taxon>
        <taxon>Vertebrata</taxon>
        <taxon>Euteleostomi</taxon>
        <taxon>Archelosauria</taxon>
        <taxon>Archosauria</taxon>
        <taxon>Dinosauria</taxon>
        <taxon>Saurischia</taxon>
        <taxon>Theropoda</taxon>
        <taxon>Coelurosauria</taxon>
        <taxon>Aves</taxon>
        <taxon>Neognathae</taxon>
        <taxon>Neoaves</taxon>
        <taxon>Columbimorphae</taxon>
        <taxon>Columbiformes</taxon>
        <taxon>Columbidae</taxon>
        <taxon>Patagioenas</taxon>
    </lineage>
</organism>
<dbReference type="Pfam" id="PF00022">
    <property type="entry name" value="Actin"/>
    <property type="match status" value="1"/>
</dbReference>
<evidence type="ECO:0000313" key="2">
    <source>
        <dbReference type="Proteomes" id="UP000190648"/>
    </source>
</evidence>
<sequence length="103" mass="11296">MSPDEVGALVFDIGSFSVRAGYAGEDCPKADFPTTVGVLSPEDVALEPDGDKDRKGRVYHIDSSALHVARENMEVLSPLKNGMVEDWDCFQAILDHTYSKHVK</sequence>
<dbReference type="SUPFAM" id="SSF53067">
    <property type="entry name" value="Actin-like ATPase domain"/>
    <property type="match status" value="1"/>
</dbReference>
<accession>A0A1V4KMI8</accession>
<dbReference type="Proteomes" id="UP000190648">
    <property type="component" value="Unassembled WGS sequence"/>
</dbReference>
<dbReference type="Gene3D" id="3.30.420.40">
    <property type="match status" value="1"/>
</dbReference>
<dbReference type="InterPro" id="IPR043129">
    <property type="entry name" value="ATPase_NBD"/>
</dbReference>
<name>A0A1V4KMI8_PATFA</name>
<dbReference type="EMBL" id="LSYS01002802">
    <property type="protein sequence ID" value="OPJ85638.1"/>
    <property type="molecule type" value="Genomic_DNA"/>
</dbReference>
<reference evidence="1 2" key="1">
    <citation type="submission" date="2016-02" db="EMBL/GenBank/DDBJ databases">
        <title>Band-tailed pigeon sequencing and assembly.</title>
        <authorList>
            <person name="Soares A.E."/>
            <person name="Novak B.J."/>
            <person name="Rice E.S."/>
            <person name="O'Connell B."/>
            <person name="Chang D."/>
            <person name="Weber S."/>
            <person name="Shapiro B."/>
        </authorList>
    </citation>
    <scope>NUCLEOTIDE SEQUENCE [LARGE SCALE GENOMIC DNA]</scope>
    <source>
        <strain evidence="1">BTP2013</strain>
        <tissue evidence="1">Blood</tissue>
    </source>
</reference>
<dbReference type="InterPro" id="IPR004000">
    <property type="entry name" value="Actin"/>
</dbReference>
<comment type="caution">
    <text evidence="1">The sequence shown here is derived from an EMBL/GenBank/DDBJ whole genome shotgun (WGS) entry which is preliminary data.</text>
</comment>
<dbReference type="OrthoDB" id="5132116at2759"/>
<proteinExistence type="predicted"/>
<dbReference type="STRING" id="372326.A0A1V4KMI8"/>
<evidence type="ECO:0008006" key="3">
    <source>
        <dbReference type="Google" id="ProtNLM"/>
    </source>
</evidence>
<gene>
    <name evidence="1" type="ORF">AV530_013840</name>
</gene>